<dbReference type="AlphaFoldDB" id="A0A1M7D1G1"/>
<keyword evidence="3" id="KW-1185">Reference proteome</keyword>
<accession>A0A1M7D1G1</accession>
<dbReference type="STRING" id="53463.SAMN05444389_10169"/>
<reference evidence="3" key="1">
    <citation type="submission" date="2016-11" db="EMBL/GenBank/DDBJ databases">
        <authorList>
            <person name="Varghese N."/>
            <person name="Submissions S."/>
        </authorList>
    </citation>
    <scope>NUCLEOTIDE SEQUENCE [LARGE SCALE GENOMIC DNA]</scope>
    <source>
        <strain evidence="3">DSM 6637</strain>
    </source>
</reference>
<dbReference type="Proteomes" id="UP000184444">
    <property type="component" value="Unassembled WGS sequence"/>
</dbReference>
<organism evidence="2 3">
    <name type="scientific">Paracoccus solventivorans</name>
    <dbReference type="NCBI Taxonomy" id="53463"/>
    <lineage>
        <taxon>Bacteria</taxon>
        <taxon>Pseudomonadati</taxon>
        <taxon>Pseudomonadota</taxon>
        <taxon>Alphaproteobacteria</taxon>
        <taxon>Rhodobacterales</taxon>
        <taxon>Paracoccaceae</taxon>
        <taxon>Paracoccus</taxon>
    </lineage>
</organism>
<dbReference type="PROSITE" id="PS51257">
    <property type="entry name" value="PROKAR_LIPOPROTEIN"/>
    <property type="match status" value="1"/>
</dbReference>
<evidence type="ECO:0000313" key="3">
    <source>
        <dbReference type="Proteomes" id="UP000184444"/>
    </source>
</evidence>
<keyword evidence="1" id="KW-0732">Signal</keyword>
<gene>
    <name evidence="2" type="ORF">SAMN05444389_10169</name>
</gene>
<evidence type="ECO:0000313" key="2">
    <source>
        <dbReference type="EMBL" id="SHL73029.1"/>
    </source>
</evidence>
<evidence type="ECO:0000256" key="1">
    <source>
        <dbReference type="SAM" id="SignalP"/>
    </source>
</evidence>
<protein>
    <recommendedName>
        <fullName evidence="4">Lipoprotein</fullName>
    </recommendedName>
</protein>
<sequence>MSARAHPLAALALLGAAAVAGCAQQPVTVEQAERICLAAAYDAISGPRGNVAVGVGGGRHWSHSGVGVSVSMPMDQLMRRDPADAFAQCVKQRSGQMPTRPLYEQPGWRG</sequence>
<feature type="signal peptide" evidence="1">
    <location>
        <begin position="1"/>
        <end position="20"/>
    </location>
</feature>
<evidence type="ECO:0008006" key="4">
    <source>
        <dbReference type="Google" id="ProtNLM"/>
    </source>
</evidence>
<dbReference type="RefSeq" id="WP_084731887.1">
    <property type="nucleotide sequence ID" value="NZ_FRCK01000001.1"/>
</dbReference>
<name>A0A1M7D1G1_9RHOB</name>
<proteinExistence type="predicted"/>
<feature type="chain" id="PRO_5012341954" description="Lipoprotein" evidence="1">
    <location>
        <begin position="21"/>
        <end position="110"/>
    </location>
</feature>
<dbReference type="OrthoDB" id="7691501at2"/>
<dbReference type="EMBL" id="FRCK01000001">
    <property type="protein sequence ID" value="SHL73029.1"/>
    <property type="molecule type" value="Genomic_DNA"/>
</dbReference>